<keyword evidence="3" id="KW-0520">NAD</keyword>
<comment type="caution">
    <text evidence="5">The sequence shown here is derived from an EMBL/GenBank/DDBJ whole genome shotgun (WGS) entry which is preliminary data.</text>
</comment>
<evidence type="ECO:0000313" key="6">
    <source>
        <dbReference type="Proteomes" id="UP001596514"/>
    </source>
</evidence>
<dbReference type="Gene3D" id="3.40.50.720">
    <property type="entry name" value="NAD(P)-binding Rossmann-like Domain"/>
    <property type="match status" value="1"/>
</dbReference>
<accession>A0ABW2T834</accession>
<dbReference type="SMART" id="SM00822">
    <property type="entry name" value="PKS_KR"/>
    <property type="match status" value="1"/>
</dbReference>
<dbReference type="CDD" id="cd05233">
    <property type="entry name" value="SDR_c"/>
    <property type="match status" value="1"/>
</dbReference>
<keyword evidence="6" id="KW-1185">Reference proteome</keyword>
<dbReference type="RefSeq" id="WP_343971448.1">
    <property type="nucleotide sequence ID" value="NZ_BAAAGK010000089.1"/>
</dbReference>
<keyword evidence="2" id="KW-0560">Oxidoreductase</keyword>
<feature type="domain" description="Ketoreductase" evidence="4">
    <location>
        <begin position="4"/>
        <end position="184"/>
    </location>
</feature>
<dbReference type="Pfam" id="PF13561">
    <property type="entry name" value="adh_short_C2"/>
    <property type="match status" value="1"/>
</dbReference>
<reference evidence="6" key="1">
    <citation type="journal article" date="2019" name="Int. J. Syst. Evol. Microbiol.">
        <title>The Global Catalogue of Microorganisms (GCM) 10K type strain sequencing project: providing services to taxonomists for standard genome sequencing and annotation.</title>
        <authorList>
            <consortium name="The Broad Institute Genomics Platform"/>
            <consortium name="The Broad Institute Genome Sequencing Center for Infectious Disease"/>
            <person name="Wu L."/>
            <person name="Ma J."/>
        </authorList>
    </citation>
    <scope>NUCLEOTIDE SEQUENCE [LARGE SCALE GENOMIC DNA]</scope>
    <source>
        <strain evidence="6">JCM 10083</strain>
    </source>
</reference>
<dbReference type="EMBL" id="JBHTEE010000001">
    <property type="protein sequence ID" value="MFC7604860.1"/>
    <property type="molecule type" value="Genomic_DNA"/>
</dbReference>
<sequence>MSGRRVLVTGAAGGIGTSLVAELLLQGAQVLATDVDASGCERLKRRFDDDRLHLVPLDLTESGAPQQIVDQALGRLGGLDGLVNNAGVEHRAALGEHSTADWARVMEINLSAPFRLARAAAPALAGRPGAAIVNVCSIAVTGFAGQAAYDASKGGLLSLTRSLAVELGPLGVRANAVCPGFIDTPMLDESGLRGLAEKVAARLPIGRCGHPEEVAAAVVWLLGTGAGYVTGQALFVDGGMVRA</sequence>
<dbReference type="PRINTS" id="PR00081">
    <property type="entry name" value="GDHRDH"/>
</dbReference>
<dbReference type="SUPFAM" id="SSF51735">
    <property type="entry name" value="NAD(P)-binding Rossmann-fold domains"/>
    <property type="match status" value="1"/>
</dbReference>
<proteinExistence type="inferred from homology"/>
<dbReference type="Proteomes" id="UP001596514">
    <property type="component" value="Unassembled WGS sequence"/>
</dbReference>
<dbReference type="PANTHER" id="PTHR24321">
    <property type="entry name" value="DEHYDROGENASES, SHORT CHAIN"/>
    <property type="match status" value="1"/>
</dbReference>
<gene>
    <name evidence="5" type="ORF">ACFQVD_32610</name>
</gene>
<protein>
    <submittedName>
        <fullName evidence="5">SDR family NAD(P)-dependent oxidoreductase</fullName>
    </submittedName>
</protein>
<evidence type="ECO:0000313" key="5">
    <source>
        <dbReference type="EMBL" id="MFC7604860.1"/>
    </source>
</evidence>
<dbReference type="InterPro" id="IPR057326">
    <property type="entry name" value="KR_dom"/>
</dbReference>
<name>A0ABW2T834_9ACTN</name>
<dbReference type="PANTHER" id="PTHR24321:SF8">
    <property type="entry name" value="ESTRADIOL 17-BETA-DEHYDROGENASE 8-RELATED"/>
    <property type="match status" value="1"/>
</dbReference>
<evidence type="ECO:0000256" key="3">
    <source>
        <dbReference type="ARBA" id="ARBA00023027"/>
    </source>
</evidence>
<evidence type="ECO:0000256" key="2">
    <source>
        <dbReference type="ARBA" id="ARBA00023002"/>
    </source>
</evidence>
<comment type="similarity">
    <text evidence="1">Belongs to the short-chain dehydrogenases/reductases (SDR) family.</text>
</comment>
<dbReference type="PRINTS" id="PR00080">
    <property type="entry name" value="SDRFAMILY"/>
</dbReference>
<evidence type="ECO:0000256" key="1">
    <source>
        <dbReference type="ARBA" id="ARBA00006484"/>
    </source>
</evidence>
<evidence type="ECO:0000259" key="4">
    <source>
        <dbReference type="SMART" id="SM00822"/>
    </source>
</evidence>
<dbReference type="InterPro" id="IPR036291">
    <property type="entry name" value="NAD(P)-bd_dom_sf"/>
</dbReference>
<dbReference type="InterPro" id="IPR002347">
    <property type="entry name" value="SDR_fam"/>
</dbReference>
<organism evidence="5 6">
    <name type="scientific">Streptosporangium amethystogenes subsp. fukuiense</name>
    <dbReference type="NCBI Taxonomy" id="698418"/>
    <lineage>
        <taxon>Bacteria</taxon>
        <taxon>Bacillati</taxon>
        <taxon>Actinomycetota</taxon>
        <taxon>Actinomycetes</taxon>
        <taxon>Streptosporangiales</taxon>
        <taxon>Streptosporangiaceae</taxon>
        <taxon>Streptosporangium</taxon>
    </lineage>
</organism>